<dbReference type="EMBL" id="LCOZ01000024">
    <property type="protein sequence ID" value="KKU87231.1"/>
    <property type="molecule type" value="Genomic_DNA"/>
</dbReference>
<evidence type="ECO:0000313" key="3">
    <source>
        <dbReference type="Proteomes" id="UP000034772"/>
    </source>
</evidence>
<feature type="non-terminal residue" evidence="2">
    <location>
        <position position="1"/>
    </location>
</feature>
<organism evidence="2 3">
    <name type="scientific">Candidatus Beckwithbacteria bacterium GW2011_GWC2_47_9</name>
    <dbReference type="NCBI Taxonomy" id="1618373"/>
    <lineage>
        <taxon>Bacteria</taxon>
        <taxon>Candidatus Beckwithiibacteriota</taxon>
    </lineage>
</organism>
<name>A0A0G1TZH8_9BACT</name>
<protein>
    <submittedName>
        <fullName evidence="2">Uncharacterized protein</fullName>
    </submittedName>
</protein>
<evidence type="ECO:0000256" key="1">
    <source>
        <dbReference type="SAM" id="MobiDB-lite"/>
    </source>
</evidence>
<comment type="caution">
    <text evidence="2">The sequence shown here is derived from an EMBL/GenBank/DDBJ whole genome shotgun (WGS) entry which is preliminary data.</text>
</comment>
<sequence>GLHNSAEEAEATRQANIVKAWLGTKKIDGRWVGITHDQADEMSKKWLSSTEVVELKVDEHYSPHGLPDAVHGQTDGATH</sequence>
<dbReference type="AlphaFoldDB" id="A0A0G1TZH8"/>
<evidence type="ECO:0000313" key="2">
    <source>
        <dbReference type="EMBL" id="KKU87231.1"/>
    </source>
</evidence>
<gene>
    <name evidence="2" type="ORF">UY17_C0024G0001</name>
</gene>
<reference evidence="2 3" key="1">
    <citation type="journal article" date="2015" name="Nature">
        <title>rRNA introns, odd ribosomes, and small enigmatic genomes across a large radiation of phyla.</title>
        <authorList>
            <person name="Brown C.T."/>
            <person name="Hug L.A."/>
            <person name="Thomas B.C."/>
            <person name="Sharon I."/>
            <person name="Castelle C.J."/>
            <person name="Singh A."/>
            <person name="Wilkins M.J."/>
            <person name="Williams K.H."/>
            <person name="Banfield J.F."/>
        </authorList>
    </citation>
    <scope>NUCLEOTIDE SEQUENCE [LARGE SCALE GENOMIC DNA]</scope>
</reference>
<proteinExistence type="predicted"/>
<feature type="region of interest" description="Disordered" evidence="1">
    <location>
        <begin position="59"/>
        <end position="79"/>
    </location>
</feature>
<accession>A0A0G1TZH8</accession>
<dbReference type="Proteomes" id="UP000034772">
    <property type="component" value="Unassembled WGS sequence"/>
</dbReference>